<dbReference type="RefSeq" id="WP_007416650.1">
    <property type="nucleotide sequence ID" value="NZ_ABOX02000029.1"/>
</dbReference>
<dbReference type="EMBL" id="ABOX02000029">
    <property type="protein sequence ID" value="EEF59364.1"/>
    <property type="molecule type" value="Genomic_DNA"/>
</dbReference>
<protein>
    <submittedName>
        <fullName evidence="1">Uncharacterized protein</fullName>
    </submittedName>
</protein>
<dbReference type="STRING" id="320771.Cflav_PD1912"/>
<keyword evidence="2" id="KW-1185">Reference proteome</keyword>
<accession>B9XLG1</accession>
<sequence>MNQKAPASTLELCPVGDSDRRSFFVPAGTPQHFGWANVASQPELDQPGIYLIRLRQKHLQKRNLAWSSFCHTIVT</sequence>
<name>B9XLG1_PEDPL</name>
<dbReference type="Proteomes" id="UP000003688">
    <property type="component" value="Unassembled WGS sequence"/>
</dbReference>
<dbReference type="AlphaFoldDB" id="B9XLG1"/>
<evidence type="ECO:0000313" key="2">
    <source>
        <dbReference type="Proteomes" id="UP000003688"/>
    </source>
</evidence>
<proteinExistence type="predicted"/>
<organism evidence="1 2">
    <name type="scientific">Pedosphaera parvula (strain Ellin514)</name>
    <dbReference type="NCBI Taxonomy" id="320771"/>
    <lineage>
        <taxon>Bacteria</taxon>
        <taxon>Pseudomonadati</taxon>
        <taxon>Verrucomicrobiota</taxon>
        <taxon>Pedosphaerae</taxon>
        <taxon>Pedosphaerales</taxon>
        <taxon>Pedosphaeraceae</taxon>
        <taxon>Pedosphaera</taxon>
    </lineage>
</organism>
<reference evidence="1 2" key="1">
    <citation type="journal article" date="2011" name="J. Bacteriol.">
        <title>Genome sequence of 'Pedosphaera parvula' Ellin514, an aerobic Verrucomicrobial isolate from pasture soil.</title>
        <authorList>
            <person name="Kant R."/>
            <person name="van Passel M.W."/>
            <person name="Sangwan P."/>
            <person name="Palva A."/>
            <person name="Lucas S."/>
            <person name="Copeland A."/>
            <person name="Lapidus A."/>
            <person name="Glavina Del Rio T."/>
            <person name="Dalin E."/>
            <person name="Tice H."/>
            <person name="Bruce D."/>
            <person name="Goodwin L."/>
            <person name="Pitluck S."/>
            <person name="Chertkov O."/>
            <person name="Larimer F.W."/>
            <person name="Land M.L."/>
            <person name="Hauser L."/>
            <person name="Brettin T.S."/>
            <person name="Detter J.C."/>
            <person name="Han S."/>
            <person name="de Vos W.M."/>
            <person name="Janssen P.H."/>
            <person name="Smidt H."/>
        </authorList>
    </citation>
    <scope>NUCLEOTIDE SEQUENCE [LARGE SCALE GENOMIC DNA]</scope>
    <source>
        <strain evidence="1 2">Ellin514</strain>
    </source>
</reference>
<gene>
    <name evidence="1" type="ORF">Cflav_PD1912</name>
</gene>
<evidence type="ECO:0000313" key="1">
    <source>
        <dbReference type="EMBL" id="EEF59364.1"/>
    </source>
</evidence>
<comment type="caution">
    <text evidence="1">The sequence shown here is derived from an EMBL/GenBank/DDBJ whole genome shotgun (WGS) entry which is preliminary data.</text>
</comment>